<accession>A0ABT4YRL8</accession>
<gene>
    <name evidence="2" type="ORF">PGX00_11215</name>
</gene>
<keyword evidence="3" id="KW-1185">Reference proteome</keyword>
<feature type="signal peptide" evidence="1">
    <location>
        <begin position="1"/>
        <end position="19"/>
    </location>
</feature>
<protein>
    <submittedName>
        <fullName evidence="2">Uncharacterized protein</fullName>
    </submittedName>
</protein>
<reference evidence="2 3" key="1">
    <citation type="submission" date="2023-01" db="EMBL/GenBank/DDBJ databases">
        <title>Vibrio sp. KJ40-1 sp.nov, isolated from marine algae.</title>
        <authorList>
            <person name="Butt M."/>
            <person name="Kim J.M.J."/>
            <person name="Jeon C.O.C."/>
        </authorList>
    </citation>
    <scope>NUCLEOTIDE SEQUENCE [LARGE SCALE GENOMIC DNA]</scope>
    <source>
        <strain evidence="2 3">KJ40-1</strain>
    </source>
</reference>
<sequence length="334" mass="36413">MFKKTAVAALVITSLSGCALMGGPEHVCTPDTRVDIPVAEVELKSTEDQRVIVLPVDMEFDDSAKKKLQSVVRNDLEAQIAGSGAKLVDRKLANKLKNEIKLAEQSGRYNTKGVPIADLAVLTEITASEFSKEYVEASSWVDDDGESHYIPPKCRFEVEVKAVAKIISLPGMELVKRMELEGDERTSTETRSSSCKFTTSQYASLASKAASESVQYNPELKKMLAPSSTVVELRTCEEGPMVKIAMGSDKNVSPGAEIAFSKHMKVDDEIETFGYGEGTVVNIPEHGIKKKYSWVAIDEKVATKVNKGDAVKIMPKACDSLLDLECQTQDLLGL</sequence>
<dbReference type="EMBL" id="JAQLOI010000001">
    <property type="protein sequence ID" value="MDB1124189.1"/>
    <property type="molecule type" value="Genomic_DNA"/>
</dbReference>
<evidence type="ECO:0000256" key="1">
    <source>
        <dbReference type="SAM" id="SignalP"/>
    </source>
</evidence>
<feature type="chain" id="PRO_5046075675" evidence="1">
    <location>
        <begin position="20"/>
        <end position="334"/>
    </location>
</feature>
<proteinExistence type="predicted"/>
<dbReference type="PROSITE" id="PS51257">
    <property type="entry name" value="PROKAR_LIPOPROTEIN"/>
    <property type="match status" value="1"/>
</dbReference>
<organism evidence="2 3">
    <name type="scientific">Vibrio algarum</name>
    <dbReference type="NCBI Taxonomy" id="3020714"/>
    <lineage>
        <taxon>Bacteria</taxon>
        <taxon>Pseudomonadati</taxon>
        <taxon>Pseudomonadota</taxon>
        <taxon>Gammaproteobacteria</taxon>
        <taxon>Vibrionales</taxon>
        <taxon>Vibrionaceae</taxon>
        <taxon>Vibrio</taxon>
    </lineage>
</organism>
<evidence type="ECO:0000313" key="3">
    <source>
        <dbReference type="Proteomes" id="UP001210678"/>
    </source>
</evidence>
<comment type="caution">
    <text evidence="2">The sequence shown here is derived from an EMBL/GenBank/DDBJ whole genome shotgun (WGS) entry which is preliminary data.</text>
</comment>
<evidence type="ECO:0000313" key="2">
    <source>
        <dbReference type="EMBL" id="MDB1124189.1"/>
    </source>
</evidence>
<name>A0ABT4YRL8_9VIBR</name>
<dbReference type="RefSeq" id="WP_272136253.1">
    <property type="nucleotide sequence ID" value="NZ_JAQLOI010000001.1"/>
</dbReference>
<keyword evidence="1" id="KW-0732">Signal</keyword>
<dbReference type="Proteomes" id="UP001210678">
    <property type="component" value="Unassembled WGS sequence"/>
</dbReference>